<keyword evidence="2" id="KW-1185">Reference proteome</keyword>
<protein>
    <submittedName>
        <fullName evidence="1">Uncharacterized protein</fullName>
    </submittedName>
</protein>
<dbReference type="Proteomes" id="UP000763802">
    <property type="component" value="Unassembled WGS sequence"/>
</dbReference>
<dbReference type="EMBL" id="JAHHDY010000007">
    <property type="protein sequence ID" value="MBT3140153.1"/>
    <property type="molecule type" value="Genomic_DNA"/>
</dbReference>
<sequence>MTMTSYTMIRVKNETIWHKLRVFLSNWLSNKQRELGTGDLPPTEKMANDIGLSQFDRDLRRHQFPSQTQRHPML</sequence>
<proteinExistence type="predicted"/>
<dbReference type="RefSeq" id="WP_181824742.1">
    <property type="nucleotide sequence ID" value="NZ_JAHHDY010000007.1"/>
</dbReference>
<evidence type="ECO:0000313" key="2">
    <source>
        <dbReference type="Proteomes" id="UP000763802"/>
    </source>
</evidence>
<evidence type="ECO:0000313" key="1">
    <source>
        <dbReference type="EMBL" id="MBT3140153.1"/>
    </source>
</evidence>
<comment type="caution">
    <text evidence="1">The sequence shown here is derived from an EMBL/GenBank/DDBJ whole genome shotgun (WGS) entry which is preliminary data.</text>
</comment>
<gene>
    <name evidence="1" type="ORF">KL867_03730</name>
</gene>
<reference evidence="1 2" key="1">
    <citation type="submission" date="2021-05" db="EMBL/GenBank/DDBJ databases">
        <title>Draft genomes of marine bacteria isolated from model chitin particles.</title>
        <authorList>
            <person name="Datta M.S."/>
            <person name="Schwartzman J.A."/>
            <person name="Cordero O."/>
        </authorList>
    </citation>
    <scope>NUCLEOTIDE SEQUENCE [LARGE SCALE GENOMIC DNA]</scope>
    <source>
        <strain evidence="1 2">4E07</strain>
    </source>
</reference>
<accession>A0ABS5WMB1</accession>
<organism evidence="1 2">
    <name type="scientific">Falsiruegeria litorea</name>
    <dbReference type="NCBI Taxonomy" id="1280831"/>
    <lineage>
        <taxon>Bacteria</taxon>
        <taxon>Pseudomonadati</taxon>
        <taxon>Pseudomonadota</taxon>
        <taxon>Alphaproteobacteria</taxon>
        <taxon>Rhodobacterales</taxon>
        <taxon>Roseobacteraceae</taxon>
        <taxon>Falsiruegeria</taxon>
    </lineage>
</organism>
<name>A0ABS5WMB1_9RHOB</name>